<dbReference type="PANTHER" id="PTHR31609:SF1">
    <property type="entry name" value="CARBOHYDRATE DEACETYLASE"/>
    <property type="match status" value="1"/>
</dbReference>
<gene>
    <name evidence="7" type="ORF">ADIS_1088</name>
</gene>
<evidence type="ECO:0000256" key="1">
    <source>
        <dbReference type="ARBA" id="ARBA00001946"/>
    </source>
</evidence>
<organism evidence="7 8">
    <name type="scientific">Lunatimonas lonarensis</name>
    <dbReference type="NCBI Taxonomy" id="1232681"/>
    <lineage>
        <taxon>Bacteria</taxon>
        <taxon>Pseudomonadati</taxon>
        <taxon>Bacteroidota</taxon>
        <taxon>Cytophagia</taxon>
        <taxon>Cytophagales</taxon>
        <taxon>Cyclobacteriaceae</taxon>
    </lineage>
</organism>
<dbReference type="InterPro" id="IPR006879">
    <property type="entry name" value="YdjC-like"/>
</dbReference>
<dbReference type="OrthoDB" id="9774177at2"/>
<keyword evidence="5" id="KW-0119">Carbohydrate metabolism</keyword>
<dbReference type="CDD" id="cd10802">
    <property type="entry name" value="YdjC_TTHB029_like"/>
    <property type="match status" value="1"/>
</dbReference>
<evidence type="ECO:0000313" key="8">
    <source>
        <dbReference type="Proteomes" id="UP000013909"/>
    </source>
</evidence>
<comment type="caution">
    <text evidence="7">The sequence shown here is derived from an EMBL/GenBank/DDBJ whole genome shotgun (WGS) entry which is preliminary data.</text>
</comment>
<feature type="chain" id="PRO_5004451842" evidence="6">
    <location>
        <begin position="21"/>
        <end position="349"/>
    </location>
</feature>
<dbReference type="InterPro" id="IPR011330">
    <property type="entry name" value="Glyco_hydro/deAcase_b/a-brl"/>
</dbReference>
<comment type="cofactor">
    <cofactor evidence="1">
        <name>Mg(2+)</name>
        <dbReference type="ChEBI" id="CHEBI:18420"/>
    </cofactor>
</comment>
<dbReference type="PANTHER" id="PTHR31609">
    <property type="entry name" value="YDJC DEACETYLASE FAMILY MEMBER"/>
    <property type="match status" value="1"/>
</dbReference>
<proteinExistence type="predicted"/>
<protein>
    <submittedName>
        <fullName evidence="7">YdjC family protein</fullName>
    </submittedName>
</protein>
<keyword evidence="4" id="KW-0460">Magnesium</keyword>
<dbReference type="EMBL" id="AQHR01000035">
    <property type="protein sequence ID" value="EON78477.1"/>
    <property type="molecule type" value="Genomic_DNA"/>
</dbReference>
<evidence type="ECO:0000256" key="6">
    <source>
        <dbReference type="SAM" id="SignalP"/>
    </source>
</evidence>
<name>R7ZWM2_9BACT</name>
<dbReference type="GO" id="GO:0046872">
    <property type="term" value="F:metal ion binding"/>
    <property type="evidence" value="ECO:0007669"/>
    <property type="project" value="UniProtKB-KW"/>
</dbReference>
<dbReference type="AlphaFoldDB" id="R7ZWM2"/>
<keyword evidence="3" id="KW-0378">Hydrolase</keyword>
<evidence type="ECO:0000256" key="5">
    <source>
        <dbReference type="ARBA" id="ARBA00023277"/>
    </source>
</evidence>
<keyword evidence="8" id="KW-1185">Reference proteome</keyword>
<reference evidence="7 8" key="1">
    <citation type="submission" date="2013-02" db="EMBL/GenBank/DDBJ databases">
        <title>A novel strain isolated from Lonar lake, Maharashtra, India.</title>
        <authorList>
            <person name="Singh A."/>
        </authorList>
    </citation>
    <scope>NUCLEOTIDE SEQUENCE [LARGE SCALE GENOMIC DNA]</scope>
    <source>
        <strain evidence="7 8">AK24</strain>
    </source>
</reference>
<accession>R7ZWM2</accession>
<dbReference type="STRING" id="1232681.ADIS_1088"/>
<evidence type="ECO:0000256" key="3">
    <source>
        <dbReference type="ARBA" id="ARBA00022801"/>
    </source>
</evidence>
<dbReference type="GO" id="GO:0016787">
    <property type="term" value="F:hydrolase activity"/>
    <property type="evidence" value="ECO:0007669"/>
    <property type="project" value="UniProtKB-KW"/>
</dbReference>
<dbReference type="RefSeq" id="WP_010853235.1">
    <property type="nucleotide sequence ID" value="NZ_AQHR01000035.1"/>
</dbReference>
<dbReference type="Gene3D" id="3.20.20.370">
    <property type="entry name" value="Glycoside hydrolase/deacetylase"/>
    <property type="match status" value="1"/>
</dbReference>
<keyword evidence="6" id="KW-0732">Signal</keyword>
<evidence type="ECO:0000256" key="4">
    <source>
        <dbReference type="ARBA" id="ARBA00022842"/>
    </source>
</evidence>
<dbReference type="GO" id="GO:0019213">
    <property type="term" value="F:deacetylase activity"/>
    <property type="evidence" value="ECO:0007669"/>
    <property type="project" value="TreeGrafter"/>
</dbReference>
<dbReference type="SUPFAM" id="SSF88713">
    <property type="entry name" value="Glycoside hydrolase/deacetylase"/>
    <property type="match status" value="1"/>
</dbReference>
<dbReference type="GO" id="GO:0005975">
    <property type="term" value="P:carbohydrate metabolic process"/>
    <property type="evidence" value="ECO:0007669"/>
    <property type="project" value="InterPro"/>
</dbReference>
<keyword evidence="2" id="KW-0479">Metal-binding</keyword>
<evidence type="ECO:0000256" key="2">
    <source>
        <dbReference type="ARBA" id="ARBA00022723"/>
    </source>
</evidence>
<sequence>MLKFGVLLGMVAAFGTQLLAQEGKTYAERLGYPSGVKVVIFHVDDAGMSYESNTGTIRSIEDGVATSCSIMFPCPWSASFAQYAIKEPMDAGVHLTLTSEWGHYRWHPVAGREVVPTLIDSEGALWRSVEEVVRNASPDEIELEIRAQVDRAIALGLKPTHLDSHMGTLFYHQPFLERYIKVGAEYGIPVMFPGGVNKLLGLSMNDNLIKRLKKEGSYREGMELPKNDLMLKAPEVGKLIWSLGLPVLDDLHSVSGNWKPEGDPTAAEWGRYKTEQFKEVLSQMEPGLAMIIVHSNGDNEVFDRISGSGGSRYADMLAMIDPDLKAYIEAEGIMLTTWQEVMERRKRVK</sequence>
<dbReference type="Proteomes" id="UP000013909">
    <property type="component" value="Unassembled WGS sequence"/>
</dbReference>
<evidence type="ECO:0000313" key="7">
    <source>
        <dbReference type="EMBL" id="EON78477.1"/>
    </source>
</evidence>
<feature type="signal peptide" evidence="6">
    <location>
        <begin position="1"/>
        <end position="20"/>
    </location>
</feature>
<dbReference type="Pfam" id="PF04794">
    <property type="entry name" value="YdjC"/>
    <property type="match status" value="1"/>
</dbReference>
<dbReference type="PATRIC" id="fig|1288963.3.peg.1087"/>